<dbReference type="AlphaFoldDB" id="F5XQ43"/>
<comment type="subcellular location">
    <subcellularLocation>
        <location evidence="1">Membrane</location>
        <topology evidence="1">Multi-pass membrane protein</topology>
    </subcellularLocation>
</comment>
<evidence type="ECO:0000256" key="4">
    <source>
        <dbReference type="ARBA" id="ARBA00022989"/>
    </source>
</evidence>
<feature type="transmembrane region" description="Helical" evidence="6">
    <location>
        <begin position="57"/>
        <end position="76"/>
    </location>
</feature>
<protein>
    <recommendedName>
        <fullName evidence="9">YhhN family protein</fullName>
    </recommendedName>
</protein>
<evidence type="ECO:0000256" key="2">
    <source>
        <dbReference type="ARBA" id="ARBA00007375"/>
    </source>
</evidence>
<sequence>MPHRRSAVALGCFAAVAIVDLVAEFAGWLPVSWGCRMLLMPLLIWVCWSGAVRRTRLLILVMVALGFSWLGDFAGFTILLKIGFFLVAQVVYIAAFRPYWRRSLLTRPPLLVAYVIVLTAVIAIAAVAAGPLAPAVAIYGASLALMAVLATGVARLAGIGGFLFLLSDIVLAVNYFIAPGAIPHGAFVNMSIYLPAQLLLAFGTVQAISVEASEEAEPVA</sequence>
<name>F5XQ43_MICPN</name>
<dbReference type="GO" id="GO:0016787">
    <property type="term" value="F:hydrolase activity"/>
    <property type="evidence" value="ECO:0007669"/>
    <property type="project" value="TreeGrafter"/>
</dbReference>
<feature type="transmembrane region" description="Helical" evidence="6">
    <location>
        <begin position="33"/>
        <end position="50"/>
    </location>
</feature>
<feature type="transmembrane region" description="Helical" evidence="6">
    <location>
        <begin position="161"/>
        <end position="182"/>
    </location>
</feature>
<evidence type="ECO:0000256" key="1">
    <source>
        <dbReference type="ARBA" id="ARBA00004141"/>
    </source>
</evidence>
<organism evidence="7 8">
    <name type="scientific">Microlunatus phosphovorus (strain ATCC 700054 / DSM 10555 / JCM 9379 / NBRC 101784 / NCIMB 13414 / VKM Ac-1990 / NM-1)</name>
    <dbReference type="NCBI Taxonomy" id="1032480"/>
    <lineage>
        <taxon>Bacteria</taxon>
        <taxon>Bacillati</taxon>
        <taxon>Actinomycetota</taxon>
        <taxon>Actinomycetes</taxon>
        <taxon>Propionibacteriales</taxon>
        <taxon>Propionibacteriaceae</taxon>
        <taxon>Microlunatus</taxon>
    </lineage>
</organism>
<evidence type="ECO:0000313" key="8">
    <source>
        <dbReference type="Proteomes" id="UP000007947"/>
    </source>
</evidence>
<reference evidence="7 8" key="1">
    <citation type="submission" date="2011-05" db="EMBL/GenBank/DDBJ databases">
        <title>Whole genome sequence of Microlunatus phosphovorus NM-1.</title>
        <authorList>
            <person name="Hosoyama A."/>
            <person name="Sasaki K."/>
            <person name="Harada T."/>
            <person name="Igarashi R."/>
            <person name="Kawakoshi A."/>
            <person name="Sasagawa M."/>
            <person name="Fukada J."/>
            <person name="Nakamura S."/>
            <person name="Katano Y."/>
            <person name="Hanada S."/>
            <person name="Kamagata Y."/>
            <person name="Nakamura N."/>
            <person name="Yamazaki S."/>
            <person name="Fujita N."/>
        </authorList>
    </citation>
    <scope>NUCLEOTIDE SEQUENCE [LARGE SCALE GENOMIC DNA]</scope>
    <source>
        <strain evidence="8">ATCC 700054 / DSM 10555 / JCM 9379 / NBRC 101784 / NCIMB 13414 / VKM Ac-1990 / NM-1</strain>
    </source>
</reference>
<dbReference type="STRING" id="1032480.MLP_38600"/>
<keyword evidence="8" id="KW-1185">Reference proteome</keyword>
<comment type="similarity">
    <text evidence="2">Belongs to the TMEM86 family.</text>
</comment>
<gene>
    <name evidence="7" type="ordered locus">MLP_38600</name>
</gene>
<dbReference type="KEGG" id="mph:MLP_38600"/>
<evidence type="ECO:0000256" key="5">
    <source>
        <dbReference type="ARBA" id="ARBA00023136"/>
    </source>
</evidence>
<proteinExistence type="inferred from homology"/>
<keyword evidence="5 6" id="KW-0472">Membrane</keyword>
<dbReference type="Proteomes" id="UP000007947">
    <property type="component" value="Chromosome"/>
</dbReference>
<dbReference type="PANTHER" id="PTHR31885:SF6">
    <property type="entry name" value="GH04784P"/>
    <property type="match status" value="1"/>
</dbReference>
<keyword evidence="4 6" id="KW-1133">Transmembrane helix</keyword>
<evidence type="ECO:0000256" key="6">
    <source>
        <dbReference type="SAM" id="Phobius"/>
    </source>
</evidence>
<dbReference type="EMBL" id="AP012204">
    <property type="protein sequence ID" value="BAK36874.1"/>
    <property type="molecule type" value="Genomic_DNA"/>
</dbReference>
<dbReference type="HOGENOM" id="CLU_079086_5_0_11"/>
<dbReference type="GO" id="GO:0016020">
    <property type="term" value="C:membrane"/>
    <property type="evidence" value="ECO:0007669"/>
    <property type="project" value="UniProtKB-SubCell"/>
</dbReference>
<dbReference type="PANTHER" id="PTHR31885">
    <property type="entry name" value="GH04784P"/>
    <property type="match status" value="1"/>
</dbReference>
<dbReference type="eggNOG" id="COG3714">
    <property type="taxonomic scope" value="Bacteria"/>
</dbReference>
<evidence type="ECO:0000313" key="7">
    <source>
        <dbReference type="EMBL" id="BAK36874.1"/>
    </source>
</evidence>
<evidence type="ECO:0000256" key="3">
    <source>
        <dbReference type="ARBA" id="ARBA00022692"/>
    </source>
</evidence>
<keyword evidence="3 6" id="KW-0812">Transmembrane</keyword>
<dbReference type="Pfam" id="PF07947">
    <property type="entry name" value="YhhN"/>
    <property type="match status" value="1"/>
</dbReference>
<dbReference type="InterPro" id="IPR012506">
    <property type="entry name" value="TMEM86B-like"/>
</dbReference>
<dbReference type="RefSeq" id="WP_013864716.1">
    <property type="nucleotide sequence ID" value="NC_015635.1"/>
</dbReference>
<accession>F5XQ43</accession>
<evidence type="ECO:0008006" key="9">
    <source>
        <dbReference type="Google" id="ProtNLM"/>
    </source>
</evidence>
<feature type="transmembrane region" description="Helical" evidence="6">
    <location>
        <begin position="111"/>
        <end position="130"/>
    </location>
</feature>
<dbReference type="OrthoDB" id="4227931at2"/>
<feature type="transmembrane region" description="Helical" evidence="6">
    <location>
        <begin position="82"/>
        <end position="99"/>
    </location>
</feature>